<reference evidence="11 17" key="1">
    <citation type="journal article" date="2014" name="J. Bacteriol.">
        <title>Role of an Archaeal PitA Transporter in the Copper and Arsenic Resistance of Metallosphaera sedula, an Extreme Thermoacidophile.</title>
        <authorList>
            <person name="McCarthy S."/>
            <person name="Ai C."/>
            <person name="Wheaton G."/>
            <person name="Tevatia R."/>
            <person name="Eckrich V."/>
            <person name="Kelly R."/>
            <person name="Blum P."/>
        </authorList>
    </citation>
    <scope>NUCLEOTIDE SEQUENCE [LARGE SCALE GENOMIC DNA]</scope>
    <source>
        <strain evidence="11 17">CuR1</strain>
    </source>
</reference>
<evidence type="ECO:0000256" key="7">
    <source>
        <dbReference type="ARBA" id="ARBA00022840"/>
    </source>
</evidence>
<evidence type="ECO:0000256" key="3">
    <source>
        <dbReference type="ARBA" id="ARBA00022490"/>
    </source>
</evidence>
<name>A0A088E3A0_9CREN</name>
<dbReference type="Proteomes" id="UP000061362">
    <property type="component" value="Chromosome"/>
</dbReference>
<dbReference type="OrthoDB" id="31096at2157"/>
<dbReference type="HAMAP" id="MF_00239">
    <property type="entry name" value="Cytidyl_kinase_type2"/>
    <property type="match status" value="1"/>
</dbReference>
<evidence type="ECO:0000313" key="21">
    <source>
        <dbReference type="Proteomes" id="UP000062475"/>
    </source>
</evidence>
<dbReference type="EC" id="2.7.4.25" evidence="10"/>
<keyword evidence="5 10" id="KW-0547">Nucleotide-binding</keyword>
<dbReference type="NCBIfam" id="TIGR02173">
    <property type="entry name" value="cyt_kin_arch"/>
    <property type="match status" value="1"/>
</dbReference>
<dbReference type="EMBL" id="CP012172">
    <property type="protein sequence ID" value="AKV73295.1"/>
    <property type="molecule type" value="Genomic_DNA"/>
</dbReference>
<dbReference type="OMA" id="FIFRDMA"/>
<dbReference type="InterPro" id="IPR011994">
    <property type="entry name" value="Cytidylate_kinase_dom"/>
</dbReference>
<dbReference type="GO" id="GO:0005524">
    <property type="term" value="F:ATP binding"/>
    <property type="evidence" value="ECO:0007669"/>
    <property type="project" value="UniProtKB-UniRule"/>
</dbReference>
<dbReference type="InterPro" id="IPR011892">
    <property type="entry name" value="Cyt_kin_arch"/>
</dbReference>
<evidence type="ECO:0000256" key="4">
    <source>
        <dbReference type="ARBA" id="ARBA00022679"/>
    </source>
</evidence>
<dbReference type="PATRIC" id="fig|43687.5.peg.120"/>
<keyword evidence="7 10" id="KW-0067">ATP-binding</keyword>
<dbReference type="AlphaFoldDB" id="A0A088E3A0"/>
<comment type="similarity">
    <text evidence="2 10">Belongs to the cytidylate kinase family. Type 2 subfamily.</text>
</comment>
<dbReference type="Pfam" id="PF13189">
    <property type="entry name" value="Cytidylate_kin2"/>
    <property type="match status" value="1"/>
</dbReference>
<feature type="binding site" evidence="10">
    <location>
        <begin position="7"/>
        <end position="15"/>
    </location>
    <ligand>
        <name>ATP</name>
        <dbReference type="ChEBI" id="CHEBI:30616"/>
    </ligand>
</feature>
<evidence type="ECO:0000313" key="17">
    <source>
        <dbReference type="Proteomes" id="UP000029084"/>
    </source>
</evidence>
<evidence type="ECO:0000313" key="22">
    <source>
        <dbReference type="Proteomes" id="UP000068832"/>
    </source>
</evidence>
<reference evidence="19 20" key="2">
    <citation type="journal article" date="2015" name="Genome Announc.">
        <title>Complete Genome Sequences of Evolved Arsenate-Resistant Metallosphaera sedula Strains.</title>
        <authorList>
            <person name="Ai C."/>
            <person name="McCarthy S."/>
            <person name="Schackwitz W."/>
            <person name="Martin J."/>
            <person name="Lipzen A."/>
            <person name="Blum P."/>
        </authorList>
    </citation>
    <scope>NUCLEOTIDE SEQUENCE [LARGE SCALE GENOMIC DNA]</scope>
    <source>
        <strain evidence="14 20">ARS120-1</strain>
        <strain evidence="15 19">ARS120-2</strain>
        <strain evidence="12 22">ARS50-1</strain>
        <strain evidence="13 21">ARS50-2</strain>
    </source>
</reference>
<evidence type="ECO:0000313" key="14">
    <source>
        <dbReference type="EMBL" id="AKV77785.1"/>
    </source>
</evidence>
<comment type="catalytic activity">
    <reaction evidence="9 10">
        <text>CMP + ATP = CDP + ADP</text>
        <dbReference type="Rhea" id="RHEA:11600"/>
        <dbReference type="ChEBI" id="CHEBI:30616"/>
        <dbReference type="ChEBI" id="CHEBI:58069"/>
        <dbReference type="ChEBI" id="CHEBI:60377"/>
        <dbReference type="ChEBI" id="CHEBI:456216"/>
        <dbReference type="EC" id="2.7.4.25"/>
    </reaction>
</comment>
<accession>A0A088E3A0</accession>
<dbReference type="EMBL" id="CP012176">
    <property type="protein sequence ID" value="AKV82274.1"/>
    <property type="molecule type" value="Genomic_DNA"/>
</dbReference>
<evidence type="ECO:0000256" key="1">
    <source>
        <dbReference type="ARBA" id="ARBA00004496"/>
    </source>
</evidence>
<gene>
    <name evidence="10" type="primary">cmk</name>
    <name evidence="11" type="ORF">HA72_0118</name>
    <name evidence="12" type="ORF">MsedA_0122</name>
    <name evidence="13" type="ORF">MsedB_0122</name>
    <name evidence="14" type="ORF">MsedC_0121</name>
    <name evidence="15" type="ORF">MsedD_0122</name>
    <name evidence="16" type="ORF">MsedE_0122</name>
</gene>
<evidence type="ECO:0000313" key="19">
    <source>
        <dbReference type="Proteomes" id="UP000061362"/>
    </source>
</evidence>
<dbReference type="EMBL" id="CP012173">
    <property type="protein sequence ID" value="AKV75539.1"/>
    <property type="molecule type" value="Genomic_DNA"/>
</dbReference>
<dbReference type="Proteomes" id="UP000062398">
    <property type="component" value="Chromosome"/>
</dbReference>
<organism evidence="11 17">
    <name type="scientific">Metallosphaera sedula</name>
    <dbReference type="NCBI Taxonomy" id="43687"/>
    <lineage>
        <taxon>Archaea</taxon>
        <taxon>Thermoproteota</taxon>
        <taxon>Thermoprotei</taxon>
        <taxon>Sulfolobales</taxon>
        <taxon>Sulfolobaceae</taxon>
        <taxon>Metallosphaera</taxon>
    </lineage>
</organism>
<proteinExistence type="inferred from homology"/>
<keyword evidence="3 10" id="KW-0963">Cytoplasm</keyword>
<evidence type="ECO:0000313" key="18">
    <source>
        <dbReference type="Proteomes" id="UP000056255"/>
    </source>
</evidence>
<sequence length="180" mass="20393">MILVVSGPSGSGKTTVAKSLSVKYGLRFVSGGQIFREKASSMGMDLLSLNKEAEKDFDIDKVIDKEILNQAKMSNVVIESHIAGWILAGESTVSIYLWAPLDERARRISKRDGISYENALLSILEREQSHYYRFWKYYGIDIQDLSLYDLVINTSKLSPEKVLGLIEYFLDSYIQLSPRK</sequence>
<dbReference type="GO" id="GO:0036431">
    <property type="term" value="F:dCMP kinase activity"/>
    <property type="evidence" value="ECO:0007669"/>
    <property type="project" value="InterPro"/>
</dbReference>
<dbReference type="EMBL" id="CP008822">
    <property type="protein sequence ID" value="AIM26282.1"/>
    <property type="molecule type" value="Genomic_DNA"/>
</dbReference>
<dbReference type="EMBL" id="CP012175">
    <property type="protein sequence ID" value="AKV80030.1"/>
    <property type="molecule type" value="Genomic_DNA"/>
</dbReference>
<keyword evidence="6 10" id="KW-0418">Kinase</keyword>
<dbReference type="Proteomes" id="UP000056255">
    <property type="component" value="Chromosome"/>
</dbReference>
<dbReference type="GeneID" id="91754553"/>
<evidence type="ECO:0000256" key="2">
    <source>
        <dbReference type="ARBA" id="ARBA00011005"/>
    </source>
</evidence>
<comment type="subcellular location">
    <subcellularLocation>
        <location evidence="1 10">Cytoplasm</location>
    </subcellularLocation>
</comment>
<dbReference type="CDD" id="cd02020">
    <property type="entry name" value="CMPK"/>
    <property type="match status" value="1"/>
</dbReference>
<dbReference type="GO" id="GO:0006220">
    <property type="term" value="P:pyrimidine nucleotide metabolic process"/>
    <property type="evidence" value="ECO:0007669"/>
    <property type="project" value="UniProtKB-UniRule"/>
</dbReference>
<evidence type="ECO:0000313" key="20">
    <source>
        <dbReference type="Proteomes" id="UP000062398"/>
    </source>
</evidence>
<evidence type="ECO:0000256" key="6">
    <source>
        <dbReference type="ARBA" id="ARBA00022777"/>
    </source>
</evidence>
<evidence type="ECO:0000313" key="12">
    <source>
        <dbReference type="EMBL" id="AKV73295.1"/>
    </source>
</evidence>
<evidence type="ECO:0000313" key="15">
    <source>
        <dbReference type="EMBL" id="AKV80030.1"/>
    </source>
</evidence>
<dbReference type="InterPro" id="IPR027417">
    <property type="entry name" value="P-loop_NTPase"/>
</dbReference>
<evidence type="ECO:0000313" key="16">
    <source>
        <dbReference type="EMBL" id="AKV82274.1"/>
    </source>
</evidence>
<protein>
    <recommendedName>
        <fullName evidence="10">Cytidylate kinase</fullName>
        <shortName evidence="10">CK</shortName>
        <ecNumber evidence="10">2.7.4.25</ecNumber>
    </recommendedName>
    <alternativeName>
        <fullName evidence="10">Cytidine monophosphate kinase</fullName>
        <shortName evidence="10">CMP kinase</shortName>
    </alternativeName>
</protein>
<evidence type="ECO:0000256" key="8">
    <source>
        <dbReference type="ARBA" id="ARBA00047615"/>
    </source>
</evidence>
<dbReference type="GO" id="GO:0005737">
    <property type="term" value="C:cytoplasm"/>
    <property type="evidence" value="ECO:0007669"/>
    <property type="project" value="UniProtKB-SubCell"/>
</dbReference>
<evidence type="ECO:0000256" key="10">
    <source>
        <dbReference type="HAMAP-Rule" id="MF_00239"/>
    </source>
</evidence>
<dbReference type="RefSeq" id="WP_011921264.1">
    <property type="nucleotide sequence ID" value="NZ_AP019770.1"/>
</dbReference>
<evidence type="ECO:0000256" key="9">
    <source>
        <dbReference type="ARBA" id="ARBA00048478"/>
    </source>
</evidence>
<dbReference type="Proteomes" id="UP000062475">
    <property type="component" value="Chromosome"/>
</dbReference>
<dbReference type="Proteomes" id="UP000029084">
    <property type="component" value="Chromosome"/>
</dbReference>
<evidence type="ECO:0000256" key="5">
    <source>
        <dbReference type="ARBA" id="ARBA00022741"/>
    </source>
</evidence>
<evidence type="ECO:0000313" key="13">
    <source>
        <dbReference type="EMBL" id="AKV75539.1"/>
    </source>
</evidence>
<dbReference type="SUPFAM" id="SSF52540">
    <property type="entry name" value="P-loop containing nucleoside triphosphate hydrolases"/>
    <property type="match status" value="1"/>
</dbReference>
<dbReference type="Gene3D" id="3.40.50.300">
    <property type="entry name" value="P-loop containing nucleotide triphosphate hydrolases"/>
    <property type="match status" value="1"/>
</dbReference>
<evidence type="ECO:0000313" key="11">
    <source>
        <dbReference type="EMBL" id="AIM26282.1"/>
    </source>
</evidence>
<reference evidence="16 18" key="3">
    <citation type="submission" date="2015-07" db="EMBL/GenBank/DDBJ databases">
        <title>Physiological, transcriptional responses and genome re-sequencing of acid resistant extremely thermoacidophilic Metallosphaera sedula SARC-M1.</title>
        <authorList>
            <person name="Ai C."/>
            <person name="McCarthy S."/>
            <person name="Eckrich V."/>
            <person name="Rudrappa D."/>
            <person name="Qiu G."/>
            <person name="Blum P."/>
        </authorList>
    </citation>
    <scope>NUCLEOTIDE SEQUENCE [LARGE SCALE GENOMIC DNA]</scope>
    <source>
        <strain evidence="16 18">SARC-M1</strain>
    </source>
</reference>
<keyword evidence="4 10" id="KW-0808">Transferase</keyword>
<dbReference type="EMBL" id="CP012174">
    <property type="protein sequence ID" value="AKV77785.1"/>
    <property type="molecule type" value="Genomic_DNA"/>
</dbReference>
<dbReference type="Proteomes" id="UP000068832">
    <property type="component" value="Chromosome"/>
</dbReference>
<comment type="catalytic activity">
    <reaction evidence="8 10">
        <text>dCMP + ATP = dCDP + ADP</text>
        <dbReference type="Rhea" id="RHEA:25094"/>
        <dbReference type="ChEBI" id="CHEBI:30616"/>
        <dbReference type="ChEBI" id="CHEBI:57566"/>
        <dbReference type="ChEBI" id="CHEBI:58593"/>
        <dbReference type="ChEBI" id="CHEBI:456216"/>
        <dbReference type="EC" id="2.7.4.25"/>
    </reaction>
</comment>